<comment type="pathway">
    <text evidence="3 15">Glycan metabolism; bacterial cellulose biosynthesis.</text>
</comment>
<evidence type="ECO:0000256" key="11">
    <source>
        <dbReference type="ARBA" id="ARBA00022916"/>
    </source>
</evidence>
<dbReference type="OrthoDB" id="9806702at2"/>
<sequence>MQADFSSPGASAWPRLSIVTLALLAWAGGAADPAVAQVRAPGAAPAVVTTASPATPPPATEGALREFNLTQLGLNYAVKLRGVSGTVGIPFSVRADELVTGASLRLNYAYSPSMIPELSHLKVSVNDVLVSTLALPRDGAGKAQTVEIPIDRRLVTDFNRINVELVGHYTRECEDPQHSSLWTTIDASSTLRLNVTPLKTASDLAVLPQPFFDRRDVRRANIPFVFGGTPSSGTLEVAGIVSSWFGALAGYRGATFPVSNDALPAGNAVVFATPETAIAGLTLPAITGPTVAVVDHPANPTRKLLLVMGRNPGELRNAATALTLNARAFTGTSATIPSLQETPARKPYDAPRWIASDRAVQLGELAQAPDFNVSGYTPDVVKVNLQMPPDLFTWRSRGIPLDIKYRYTPRPRNDQSTLNVSVNDNFIGSLPLRTANPGGDRWWNPLATKVMADGTAAQQREVLLPPLAMGSRSQLRMHYYFQPAAGNCQTLLDNVRGAIDPTSTIDISAFPHYMAMPELAAYANSGFPFTRLADLAETAVVLPDQPAAADTETYLALLGQIGNATGYPALRVAVGRAANVSQWADKDLLVIGNLQNQPLFTEWAERMPLRRKAAAQQEFSIGQWVDDYLPLITGTRQREDLPNTTQMTVAEDGSDAVLAGFESPLRAGRSVVAVVSNAASQGALLDALMTPELLQRVQGSTAIVRGAQVNSVLTGESYYVGKLPPMAWLQWNLSRSPLGLAGAAVLLALLGAAAAYASLQRVARRRLRQ</sequence>
<dbReference type="AlphaFoldDB" id="A0A502DKH0"/>
<evidence type="ECO:0000256" key="1">
    <source>
        <dbReference type="ARBA" id="ARBA00002057"/>
    </source>
</evidence>
<dbReference type="EMBL" id="RCZI01000004">
    <property type="protein sequence ID" value="TPG25945.1"/>
    <property type="molecule type" value="Genomic_DNA"/>
</dbReference>
<evidence type="ECO:0000256" key="15">
    <source>
        <dbReference type="RuleBase" id="RU365021"/>
    </source>
</evidence>
<dbReference type="Proteomes" id="UP000319212">
    <property type="component" value="Unassembled WGS sequence"/>
</dbReference>
<evidence type="ECO:0000313" key="17">
    <source>
        <dbReference type="Proteomes" id="UP000319212"/>
    </source>
</evidence>
<reference evidence="16 17" key="1">
    <citation type="journal article" date="2019" name="Environ. Microbiol.">
        <title>Species interactions and distinct microbial communities in high Arctic permafrost affected cryosols are associated with the CH4 and CO2 gas fluxes.</title>
        <authorList>
            <person name="Altshuler I."/>
            <person name="Hamel J."/>
            <person name="Turney S."/>
            <person name="Magnuson E."/>
            <person name="Levesque R."/>
            <person name="Greer C."/>
            <person name="Whyte L.G."/>
        </authorList>
    </citation>
    <scope>NUCLEOTIDE SEQUENCE [LARGE SCALE GENOMIC DNA]</scope>
    <source>
        <strain evidence="16 17">S06.C</strain>
    </source>
</reference>
<evidence type="ECO:0000256" key="2">
    <source>
        <dbReference type="ARBA" id="ARBA00004377"/>
    </source>
</evidence>
<dbReference type="NCBIfam" id="NF008323">
    <property type="entry name" value="PRK11114.1-1"/>
    <property type="match status" value="1"/>
</dbReference>
<name>A0A502DKH0_9BURK</name>
<evidence type="ECO:0000313" key="16">
    <source>
        <dbReference type="EMBL" id="TPG25945.1"/>
    </source>
</evidence>
<gene>
    <name evidence="16" type="ORF">EAH82_16200</name>
</gene>
<dbReference type="Pfam" id="PF03170">
    <property type="entry name" value="BcsB"/>
    <property type="match status" value="1"/>
</dbReference>
<evidence type="ECO:0000256" key="13">
    <source>
        <dbReference type="ARBA" id="ARBA00023136"/>
    </source>
</evidence>
<dbReference type="Gene3D" id="2.60.120.260">
    <property type="entry name" value="Galactose-binding domain-like"/>
    <property type="match status" value="2"/>
</dbReference>
<dbReference type="PRINTS" id="PR01440">
    <property type="entry name" value="CELLSNTHASEB"/>
</dbReference>
<evidence type="ECO:0000256" key="3">
    <source>
        <dbReference type="ARBA" id="ARBA00005186"/>
    </source>
</evidence>
<dbReference type="GO" id="GO:0030244">
    <property type="term" value="P:cellulose biosynthetic process"/>
    <property type="evidence" value="ECO:0007669"/>
    <property type="project" value="UniProtKB-KW"/>
</dbReference>
<dbReference type="GO" id="GO:0006011">
    <property type="term" value="P:UDP-alpha-D-glucose metabolic process"/>
    <property type="evidence" value="ECO:0007669"/>
    <property type="project" value="InterPro"/>
</dbReference>
<dbReference type="GO" id="GO:0005886">
    <property type="term" value="C:plasma membrane"/>
    <property type="evidence" value="ECO:0007669"/>
    <property type="project" value="UniProtKB-SubCell"/>
</dbReference>
<comment type="similarity">
    <text evidence="4 15">Belongs to the AcsB/BcsB family.</text>
</comment>
<evidence type="ECO:0000256" key="7">
    <source>
        <dbReference type="ARBA" id="ARBA00022475"/>
    </source>
</evidence>
<dbReference type="UniPathway" id="UPA00694"/>
<evidence type="ECO:0000256" key="12">
    <source>
        <dbReference type="ARBA" id="ARBA00022989"/>
    </source>
</evidence>
<proteinExistence type="inferred from homology"/>
<evidence type="ECO:0000256" key="9">
    <source>
        <dbReference type="ARBA" id="ARBA00022636"/>
    </source>
</evidence>
<comment type="subunit">
    <text evidence="5 15">Tightly associated with the cellulose synthase catalytic subunit.</text>
</comment>
<comment type="function">
    <text evidence="1 15">Binds the cellulose synthase activator, bis-(3'-5') cyclic diguanylic acid (c-di-GMP).</text>
</comment>
<keyword evidence="11 15" id="KW-0135">Cellulose biosynthesis</keyword>
<evidence type="ECO:0000256" key="8">
    <source>
        <dbReference type="ARBA" id="ARBA00022519"/>
    </source>
</evidence>
<accession>A0A502DKH0</accession>
<evidence type="ECO:0000256" key="5">
    <source>
        <dbReference type="ARBA" id="ARBA00011437"/>
    </source>
</evidence>
<evidence type="ECO:0000256" key="14">
    <source>
        <dbReference type="ARBA" id="ARBA00033444"/>
    </source>
</evidence>
<dbReference type="PANTHER" id="PTHR39083">
    <property type="entry name" value="CYCLIC DI-GMP-BINDING PROTEIN"/>
    <property type="match status" value="1"/>
</dbReference>
<comment type="caution">
    <text evidence="16">The sequence shown here is derived from an EMBL/GenBank/DDBJ whole genome shotgun (WGS) entry which is preliminary data.</text>
</comment>
<dbReference type="InterPro" id="IPR018513">
    <property type="entry name" value="Cell_synthase_bac"/>
</dbReference>
<evidence type="ECO:0000256" key="6">
    <source>
        <dbReference type="ARBA" id="ARBA00021844"/>
    </source>
</evidence>
<evidence type="ECO:0000256" key="4">
    <source>
        <dbReference type="ARBA" id="ARBA00010714"/>
    </source>
</evidence>
<protein>
    <recommendedName>
        <fullName evidence="6 15">Cyclic di-GMP-binding protein</fullName>
    </recommendedName>
    <alternativeName>
        <fullName evidence="14 15">Cellulose synthase regulatory subunit</fullName>
    </alternativeName>
</protein>
<keyword evidence="10 15" id="KW-0812">Transmembrane</keyword>
<feature type="transmembrane region" description="Helical" evidence="15">
    <location>
        <begin position="738"/>
        <end position="759"/>
    </location>
</feature>
<keyword evidence="7 15" id="KW-1003">Cell membrane</keyword>
<dbReference type="PANTHER" id="PTHR39083:SF1">
    <property type="entry name" value="CYCLIC DI-GMP-BINDING PROTEIN"/>
    <property type="match status" value="1"/>
</dbReference>
<organism evidence="16 17">
    <name type="scientific">Variovorax guangxiensis</name>
    <dbReference type="NCBI Taxonomy" id="1775474"/>
    <lineage>
        <taxon>Bacteria</taxon>
        <taxon>Pseudomonadati</taxon>
        <taxon>Pseudomonadota</taxon>
        <taxon>Betaproteobacteria</taxon>
        <taxon>Burkholderiales</taxon>
        <taxon>Comamonadaceae</taxon>
        <taxon>Variovorax</taxon>
    </lineage>
</organism>
<keyword evidence="8 15" id="KW-0997">Cell inner membrane</keyword>
<keyword evidence="13 15" id="KW-0472">Membrane</keyword>
<comment type="subcellular location">
    <subcellularLocation>
        <location evidence="2">Cell inner membrane</location>
        <topology evidence="2">Single-pass membrane protein</topology>
    </subcellularLocation>
</comment>
<evidence type="ECO:0000256" key="10">
    <source>
        <dbReference type="ARBA" id="ARBA00022692"/>
    </source>
</evidence>
<keyword evidence="9 15" id="KW-0973">c-di-GMP</keyword>
<dbReference type="InterPro" id="IPR003920">
    <property type="entry name" value="Cell_synth_B"/>
</dbReference>
<dbReference type="RefSeq" id="WP_140843425.1">
    <property type="nucleotide sequence ID" value="NZ_RCZI01000004.1"/>
</dbReference>
<keyword evidence="12 15" id="KW-1133">Transmembrane helix</keyword>